<name>A0AAV8U8X4_9ROSI</name>
<accession>A0AAV8U8X4</accession>
<sequence length="101" mass="11513">MSFWELFELDGRKPGPIPHGPTSPGSLLQKSSLQRDNIWTSGYSYIESDIATLDCEELVPKRKRKLRISSDRVSSISMQQIQLCISVRELALLVQRLLRPT</sequence>
<dbReference type="AlphaFoldDB" id="A0AAV8U8X4"/>
<organism evidence="1 2">
    <name type="scientific">Erythroxylum novogranatense</name>
    <dbReference type="NCBI Taxonomy" id="1862640"/>
    <lineage>
        <taxon>Eukaryota</taxon>
        <taxon>Viridiplantae</taxon>
        <taxon>Streptophyta</taxon>
        <taxon>Embryophyta</taxon>
        <taxon>Tracheophyta</taxon>
        <taxon>Spermatophyta</taxon>
        <taxon>Magnoliopsida</taxon>
        <taxon>eudicotyledons</taxon>
        <taxon>Gunneridae</taxon>
        <taxon>Pentapetalae</taxon>
        <taxon>rosids</taxon>
        <taxon>fabids</taxon>
        <taxon>Malpighiales</taxon>
        <taxon>Erythroxylaceae</taxon>
        <taxon>Erythroxylum</taxon>
    </lineage>
</organism>
<gene>
    <name evidence="1" type="ORF">K2173_012464</name>
</gene>
<comment type="caution">
    <text evidence="1">The sequence shown here is derived from an EMBL/GenBank/DDBJ whole genome shotgun (WGS) entry which is preliminary data.</text>
</comment>
<keyword evidence="2" id="KW-1185">Reference proteome</keyword>
<evidence type="ECO:0000313" key="1">
    <source>
        <dbReference type="EMBL" id="KAJ8774390.1"/>
    </source>
</evidence>
<evidence type="ECO:0000313" key="2">
    <source>
        <dbReference type="Proteomes" id="UP001159364"/>
    </source>
</evidence>
<proteinExistence type="predicted"/>
<dbReference type="Proteomes" id="UP001159364">
    <property type="component" value="Linkage Group LG01"/>
</dbReference>
<dbReference type="Gene3D" id="3.30.1490.420">
    <property type="entry name" value="Ubiquitin carboxyl-terminal hydrolase, domain 2"/>
    <property type="match status" value="1"/>
</dbReference>
<dbReference type="EMBL" id="JAIWQS010000001">
    <property type="protein sequence ID" value="KAJ8774390.1"/>
    <property type="molecule type" value="Genomic_DNA"/>
</dbReference>
<reference evidence="1 2" key="1">
    <citation type="submission" date="2021-09" db="EMBL/GenBank/DDBJ databases">
        <title>Genomic insights and catalytic innovation underlie evolution of tropane alkaloids biosynthesis.</title>
        <authorList>
            <person name="Wang Y.-J."/>
            <person name="Tian T."/>
            <person name="Huang J.-P."/>
            <person name="Huang S.-X."/>
        </authorList>
    </citation>
    <scope>NUCLEOTIDE SEQUENCE [LARGE SCALE GENOMIC DNA]</scope>
    <source>
        <strain evidence="1">KIB-2018</strain>
        <tissue evidence="1">Leaf</tissue>
    </source>
</reference>
<protein>
    <submittedName>
        <fullName evidence="1">Uncharacterized protein</fullName>
    </submittedName>
</protein>